<accession>A0ABY6MVE4</accession>
<dbReference type="InterPro" id="IPR012347">
    <property type="entry name" value="Ferritin-like"/>
</dbReference>
<dbReference type="Gene3D" id="1.20.1260.10">
    <property type="match status" value="1"/>
</dbReference>
<evidence type="ECO:0000313" key="3">
    <source>
        <dbReference type="Proteomes" id="UP001163266"/>
    </source>
</evidence>
<dbReference type="InterPro" id="IPR009078">
    <property type="entry name" value="Ferritin-like_SF"/>
</dbReference>
<evidence type="ECO:0000259" key="1">
    <source>
        <dbReference type="PROSITE" id="PS50905"/>
    </source>
</evidence>
<dbReference type="CDD" id="cd00657">
    <property type="entry name" value="Ferritin_like"/>
    <property type="match status" value="1"/>
</dbReference>
<reference evidence="2" key="1">
    <citation type="submission" date="2022-10" db="EMBL/GenBank/DDBJ databases">
        <title>Complete genome sequence of Schlegelella aquatica LMG 23380.</title>
        <authorList>
            <person name="Musilova J."/>
            <person name="Kourilova X."/>
            <person name="Bezdicek M."/>
            <person name="Hermankova K."/>
            <person name="Obruca S."/>
            <person name="Sedlar K."/>
        </authorList>
    </citation>
    <scope>NUCLEOTIDE SEQUENCE</scope>
    <source>
        <strain evidence="2">LMG 23380</strain>
    </source>
</reference>
<dbReference type="PROSITE" id="PS50905">
    <property type="entry name" value="FERRITIN_LIKE"/>
    <property type="match status" value="1"/>
</dbReference>
<name>A0ABY6MVE4_9BURK</name>
<keyword evidence="3" id="KW-1185">Reference proteome</keyword>
<protein>
    <submittedName>
        <fullName evidence="2">Ferritin-like domain-containing protein</fullName>
    </submittedName>
</protein>
<dbReference type="RefSeq" id="WP_264893722.1">
    <property type="nucleotide sequence ID" value="NZ_CP110257.1"/>
</dbReference>
<organism evidence="2 3">
    <name type="scientific">Caldimonas aquatica</name>
    <dbReference type="NCBI Taxonomy" id="376175"/>
    <lineage>
        <taxon>Bacteria</taxon>
        <taxon>Pseudomonadati</taxon>
        <taxon>Pseudomonadota</taxon>
        <taxon>Betaproteobacteria</taxon>
        <taxon>Burkholderiales</taxon>
        <taxon>Sphaerotilaceae</taxon>
        <taxon>Caldimonas</taxon>
    </lineage>
</organism>
<dbReference type="InterPro" id="IPR009040">
    <property type="entry name" value="Ferritin-like_diiron"/>
</dbReference>
<evidence type="ECO:0000313" key="2">
    <source>
        <dbReference type="EMBL" id="UZD55969.1"/>
    </source>
</evidence>
<feature type="domain" description="Ferritin-like diiron" evidence="1">
    <location>
        <begin position="170"/>
        <end position="240"/>
    </location>
</feature>
<dbReference type="EMBL" id="CP110257">
    <property type="protein sequence ID" value="UZD55969.1"/>
    <property type="molecule type" value="Genomic_DNA"/>
</dbReference>
<dbReference type="Proteomes" id="UP001163266">
    <property type="component" value="Chromosome"/>
</dbReference>
<dbReference type="SUPFAM" id="SSF47240">
    <property type="entry name" value="Ferritin-like"/>
    <property type="match status" value="1"/>
</dbReference>
<sequence>MHNTTHMGMNRTGAKMSPVDVSRMAEAALAAPETLPEGKSFAAIRGEAITEADRVGSVPLPGTVKGVLTTGMAKLKGEKPEVLIDKLGERLAFERTGVRLYEALITKCQLAADGAFVPPLEALREIREDEARHFLLLQTTLENLGADPTAQTPCADVSAVASMGLVQTLTDPRTTVAQCLNAILMAELADHASWELLISLAEQTGHDEMAETFRAALTQEEAHLGQVKTWLREAVAREAT</sequence>
<proteinExistence type="predicted"/>
<gene>
    <name evidence="2" type="ORF">OMP39_05145</name>
</gene>